<comment type="caution">
    <text evidence="2">The sequence shown here is derived from an EMBL/GenBank/DDBJ whole genome shotgun (WGS) entry which is preliminary data.</text>
</comment>
<dbReference type="InterPro" id="IPR001387">
    <property type="entry name" value="Cro/C1-type_HTH"/>
</dbReference>
<proteinExistence type="predicted"/>
<dbReference type="Pfam" id="PF01381">
    <property type="entry name" value="HTH_3"/>
    <property type="match status" value="1"/>
</dbReference>
<evidence type="ECO:0000313" key="3">
    <source>
        <dbReference type="Proteomes" id="UP000019918"/>
    </source>
</evidence>
<dbReference type="EMBL" id="JFHN01000025">
    <property type="protein sequence ID" value="EXU76654.1"/>
    <property type="molecule type" value="Genomic_DNA"/>
</dbReference>
<dbReference type="SMART" id="SM00530">
    <property type="entry name" value="HTH_XRE"/>
    <property type="match status" value="1"/>
</dbReference>
<accession>A0A014MF12</accession>
<dbReference type="PROSITE" id="PS50943">
    <property type="entry name" value="HTH_CROC1"/>
    <property type="match status" value="1"/>
</dbReference>
<dbReference type="PANTHER" id="PTHR40455:SF1">
    <property type="entry name" value="ANTITOXIN HIGA"/>
    <property type="match status" value="1"/>
</dbReference>
<dbReference type="InterPro" id="IPR039060">
    <property type="entry name" value="Antitox_HigA"/>
</dbReference>
<evidence type="ECO:0000259" key="1">
    <source>
        <dbReference type="PROSITE" id="PS50943"/>
    </source>
</evidence>
<protein>
    <submittedName>
        <fullName evidence="2">XRE family transcriptional regulator</fullName>
    </submittedName>
</protein>
<dbReference type="Proteomes" id="UP000019918">
    <property type="component" value="Unassembled WGS sequence"/>
</dbReference>
<dbReference type="PATRIC" id="fig|69222.5.peg.903"/>
<feature type="domain" description="HTH cro/C1-type" evidence="1">
    <location>
        <begin position="89"/>
        <end position="142"/>
    </location>
</feature>
<dbReference type="OrthoDB" id="5771335at2"/>
<dbReference type="Gene3D" id="1.10.260.40">
    <property type="entry name" value="lambda repressor-like DNA-binding domains"/>
    <property type="match status" value="1"/>
</dbReference>
<dbReference type="InterPro" id="IPR010982">
    <property type="entry name" value="Lambda_DNA-bd_dom_sf"/>
</dbReference>
<dbReference type="GO" id="GO:0001046">
    <property type="term" value="F:core promoter sequence-specific DNA binding"/>
    <property type="evidence" value="ECO:0007669"/>
    <property type="project" value="TreeGrafter"/>
</dbReference>
<dbReference type="STRING" id="69222.BG55_04365"/>
<dbReference type="RefSeq" id="WP_034934615.1">
    <property type="nucleotide sequence ID" value="NZ_JFHN01000025.1"/>
</dbReference>
<name>A0A014MF12_9GAMM</name>
<evidence type="ECO:0000313" key="2">
    <source>
        <dbReference type="EMBL" id="EXU76654.1"/>
    </source>
</evidence>
<sequence>MRAATAEKYQLVLNVTKNLVDAVPLLGTSPTSTDYQEALLLVEFLIDHDDENPLIDLLAKKIADYENNAPEYKDFNARIATLPRDLAMLRTLMDQHGLNQSSFVAEIGSRSLVSMIMRGQRALTLEHMRALSARFNIPVSAFIEDNL</sequence>
<dbReference type="PANTHER" id="PTHR40455">
    <property type="entry name" value="ANTITOXIN HIGA"/>
    <property type="match status" value="1"/>
</dbReference>
<dbReference type="SUPFAM" id="SSF47413">
    <property type="entry name" value="lambda repressor-like DNA-binding domains"/>
    <property type="match status" value="1"/>
</dbReference>
<dbReference type="AlphaFoldDB" id="A0A014MF12"/>
<keyword evidence="3" id="KW-1185">Reference proteome</keyword>
<gene>
    <name evidence="2" type="ORF">BG55_04365</name>
</gene>
<dbReference type="GO" id="GO:0006355">
    <property type="term" value="P:regulation of DNA-templated transcription"/>
    <property type="evidence" value="ECO:0007669"/>
    <property type="project" value="InterPro"/>
</dbReference>
<organism evidence="2 3">
    <name type="scientific">Erwinia mallotivora</name>
    <dbReference type="NCBI Taxonomy" id="69222"/>
    <lineage>
        <taxon>Bacteria</taxon>
        <taxon>Pseudomonadati</taxon>
        <taxon>Pseudomonadota</taxon>
        <taxon>Gammaproteobacteria</taxon>
        <taxon>Enterobacterales</taxon>
        <taxon>Erwiniaceae</taxon>
        <taxon>Erwinia</taxon>
    </lineage>
</organism>
<reference evidence="2 3" key="1">
    <citation type="submission" date="2014-02" db="EMBL/GenBank/DDBJ databases">
        <title>Draft genome of Erwinia mallotivora strain BT-MARDI, a papaya dieback pathogen.</title>
        <authorList>
            <person name="Redzuan R."/>
            <person name="Abu Bakar N."/>
            <person name="Badrun R."/>
            <person name="Mohd Raih M.F."/>
            <person name="Rozano L."/>
            <person name="Mat Amin N."/>
        </authorList>
    </citation>
    <scope>NUCLEOTIDE SEQUENCE [LARGE SCALE GENOMIC DNA]</scope>
    <source>
        <strain evidence="2 3">BT-MARDI</strain>
    </source>
</reference>